<gene>
    <name evidence="2" type="ORF">GCM10022419_101720</name>
</gene>
<sequence length="72" mass="7796">MTSSHLPVQRLGRTDMEITRVGFGSWAVSGSGWRFGWGATDDAESIATIRHALAHGVNWIDTAAVYGPRRPG</sequence>
<dbReference type="PANTHER" id="PTHR43312:SF1">
    <property type="entry name" value="NADP-DEPENDENT OXIDOREDUCTASE DOMAIN-CONTAINING PROTEIN"/>
    <property type="match status" value="1"/>
</dbReference>
<dbReference type="PANTHER" id="PTHR43312">
    <property type="entry name" value="D-THREO-ALDOSE 1-DEHYDROGENASE"/>
    <property type="match status" value="1"/>
</dbReference>
<dbReference type="EMBL" id="BAABDQ010000036">
    <property type="protein sequence ID" value="GAA3601169.1"/>
    <property type="molecule type" value="Genomic_DNA"/>
</dbReference>
<evidence type="ECO:0000259" key="1">
    <source>
        <dbReference type="Pfam" id="PF00248"/>
    </source>
</evidence>
<name>A0ABP6ZDP7_9ACTN</name>
<reference evidence="3" key="1">
    <citation type="journal article" date="2019" name="Int. J. Syst. Evol. Microbiol.">
        <title>The Global Catalogue of Microorganisms (GCM) 10K type strain sequencing project: providing services to taxonomists for standard genome sequencing and annotation.</title>
        <authorList>
            <consortium name="The Broad Institute Genomics Platform"/>
            <consortium name="The Broad Institute Genome Sequencing Center for Infectious Disease"/>
            <person name="Wu L."/>
            <person name="Ma J."/>
        </authorList>
    </citation>
    <scope>NUCLEOTIDE SEQUENCE [LARGE SCALE GENOMIC DNA]</scope>
    <source>
        <strain evidence="3">JCM 17326</strain>
    </source>
</reference>
<dbReference type="InterPro" id="IPR023210">
    <property type="entry name" value="NADP_OxRdtase_dom"/>
</dbReference>
<dbReference type="SUPFAM" id="SSF51430">
    <property type="entry name" value="NAD(P)-linked oxidoreductase"/>
    <property type="match status" value="1"/>
</dbReference>
<comment type="caution">
    <text evidence="2">The sequence shown here is derived from an EMBL/GenBank/DDBJ whole genome shotgun (WGS) entry which is preliminary data.</text>
</comment>
<evidence type="ECO:0000313" key="2">
    <source>
        <dbReference type="EMBL" id="GAA3601169.1"/>
    </source>
</evidence>
<dbReference type="Pfam" id="PF00248">
    <property type="entry name" value="Aldo_ket_red"/>
    <property type="match status" value="1"/>
</dbReference>
<dbReference type="Gene3D" id="3.20.20.100">
    <property type="entry name" value="NADP-dependent oxidoreductase domain"/>
    <property type="match status" value="1"/>
</dbReference>
<dbReference type="Proteomes" id="UP001500630">
    <property type="component" value="Unassembled WGS sequence"/>
</dbReference>
<protein>
    <recommendedName>
        <fullName evidence="1">NADP-dependent oxidoreductase domain-containing protein</fullName>
    </recommendedName>
</protein>
<evidence type="ECO:0000313" key="3">
    <source>
        <dbReference type="Proteomes" id="UP001500630"/>
    </source>
</evidence>
<feature type="domain" description="NADP-dependent oxidoreductase" evidence="1">
    <location>
        <begin position="21"/>
        <end position="68"/>
    </location>
</feature>
<dbReference type="InterPro" id="IPR036812">
    <property type="entry name" value="NAD(P)_OxRdtase_dom_sf"/>
</dbReference>
<keyword evidence="3" id="KW-1185">Reference proteome</keyword>
<dbReference type="RefSeq" id="WP_345573237.1">
    <property type="nucleotide sequence ID" value="NZ_BAABDQ010000036.1"/>
</dbReference>
<organism evidence="2 3">
    <name type="scientific">Nonomuraea rosea</name>
    <dbReference type="NCBI Taxonomy" id="638574"/>
    <lineage>
        <taxon>Bacteria</taxon>
        <taxon>Bacillati</taxon>
        <taxon>Actinomycetota</taxon>
        <taxon>Actinomycetes</taxon>
        <taxon>Streptosporangiales</taxon>
        <taxon>Streptosporangiaceae</taxon>
        <taxon>Nonomuraea</taxon>
    </lineage>
</organism>
<dbReference type="InterPro" id="IPR053135">
    <property type="entry name" value="AKR2_Oxidoreductase"/>
</dbReference>
<accession>A0ABP6ZDP7</accession>
<proteinExistence type="predicted"/>